<dbReference type="EMBL" id="QYZD01000020">
    <property type="protein sequence ID" value="RJG21842.1"/>
    <property type="molecule type" value="Genomic_DNA"/>
</dbReference>
<dbReference type="SMART" id="SM00822">
    <property type="entry name" value="PKS_KR"/>
    <property type="match status" value="1"/>
</dbReference>
<organism evidence="5 6">
    <name type="scientific">Paenibacillus thiaminolyticus</name>
    <name type="common">Bacillus thiaminolyticus</name>
    <dbReference type="NCBI Taxonomy" id="49283"/>
    <lineage>
        <taxon>Bacteria</taxon>
        <taxon>Bacillati</taxon>
        <taxon>Bacillota</taxon>
        <taxon>Bacilli</taxon>
        <taxon>Bacillales</taxon>
        <taxon>Paenibacillaceae</taxon>
        <taxon>Paenibacillus</taxon>
    </lineage>
</organism>
<dbReference type="GO" id="GO:0016020">
    <property type="term" value="C:membrane"/>
    <property type="evidence" value="ECO:0007669"/>
    <property type="project" value="TreeGrafter"/>
</dbReference>
<dbReference type="PRINTS" id="PR00081">
    <property type="entry name" value="GDHRDH"/>
</dbReference>
<dbReference type="OrthoDB" id="9793345at2"/>
<keyword evidence="2" id="KW-0560">Oxidoreductase</keyword>
<dbReference type="PANTHER" id="PTHR44196:SF1">
    <property type="entry name" value="DEHYDROGENASE_REDUCTASE SDR FAMILY MEMBER 7B"/>
    <property type="match status" value="1"/>
</dbReference>
<evidence type="ECO:0000313" key="5">
    <source>
        <dbReference type="EMBL" id="RJG21842.1"/>
    </source>
</evidence>
<dbReference type="InterPro" id="IPR057326">
    <property type="entry name" value="KR_dom"/>
</dbReference>
<dbReference type="FunFam" id="3.40.50.720:FF:000084">
    <property type="entry name" value="Short-chain dehydrogenase reductase"/>
    <property type="match status" value="1"/>
</dbReference>
<evidence type="ECO:0000313" key="6">
    <source>
        <dbReference type="Proteomes" id="UP000266177"/>
    </source>
</evidence>
<dbReference type="Proteomes" id="UP000266177">
    <property type="component" value="Unassembled WGS sequence"/>
</dbReference>
<dbReference type="InterPro" id="IPR036291">
    <property type="entry name" value="NAD(P)-bd_dom_sf"/>
</dbReference>
<evidence type="ECO:0000256" key="3">
    <source>
        <dbReference type="RuleBase" id="RU000363"/>
    </source>
</evidence>
<dbReference type="Pfam" id="PF00106">
    <property type="entry name" value="adh_short"/>
    <property type="match status" value="1"/>
</dbReference>
<comment type="similarity">
    <text evidence="1 3">Belongs to the short-chain dehydrogenases/reductases (SDR) family.</text>
</comment>
<sequence>MDWTGKIVLITGASSGIGALTAQAVAAKGAVPVLTGRSRNKLEAAVLGITAEHAVYTMDVTSDDDVERVVADVLERFGRIDILLNNAGYGEFERVTDMSVTRFVGMMDVNYMGVVRCTKAVLPHMLARRDGHIVNMASMAGKIGSPKSAGYSATKHAVLGFTNALRMELAGTGVAISAVNPGPVDTPFFELADPSGQYVNNVRWFMMPPEKVVRHLLRIMETRRQEVDLPWLGALGMRLYSFFPRISNRIAARLLNKK</sequence>
<dbReference type="RefSeq" id="WP_119795190.1">
    <property type="nucleotide sequence ID" value="NZ_QYZD01000020.1"/>
</dbReference>
<comment type="caution">
    <text evidence="5">The sequence shown here is derived from an EMBL/GenBank/DDBJ whole genome shotgun (WGS) entry which is preliminary data.</text>
</comment>
<feature type="domain" description="Ketoreductase" evidence="4">
    <location>
        <begin position="6"/>
        <end position="187"/>
    </location>
</feature>
<protein>
    <submittedName>
        <fullName evidence="5">SDR family oxidoreductase</fullName>
    </submittedName>
</protein>
<dbReference type="PIRSF" id="PIRSF000126">
    <property type="entry name" value="11-beta-HSD1"/>
    <property type="match status" value="1"/>
</dbReference>
<dbReference type="InterPro" id="IPR020904">
    <property type="entry name" value="Sc_DH/Rdtase_CS"/>
</dbReference>
<evidence type="ECO:0000256" key="2">
    <source>
        <dbReference type="ARBA" id="ARBA00023002"/>
    </source>
</evidence>
<dbReference type="GO" id="GO:0008206">
    <property type="term" value="P:bile acid metabolic process"/>
    <property type="evidence" value="ECO:0007669"/>
    <property type="project" value="UniProtKB-ARBA"/>
</dbReference>
<evidence type="ECO:0000256" key="1">
    <source>
        <dbReference type="ARBA" id="ARBA00006484"/>
    </source>
</evidence>
<dbReference type="PRINTS" id="PR00080">
    <property type="entry name" value="SDRFAMILY"/>
</dbReference>
<gene>
    <name evidence="5" type="ORF">DQX05_19675</name>
</gene>
<proteinExistence type="inferred from homology"/>
<dbReference type="Gene3D" id="3.40.50.720">
    <property type="entry name" value="NAD(P)-binding Rossmann-like Domain"/>
    <property type="match status" value="1"/>
</dbReference>
<dbReference type="PANTHER" id="PTHR44196">
    <property type="entry name" value="DEHYDROGENASE/REDUCTASE SDR FAMILY MEMBER 7B"/>
    <property type="match status" value="1"/>
</dbReference>
<dbReference type="SUPFAM" id="SSF51735">
    <property type="entry name" value="NAD(P)-binding Rossmann-fold domains"/>
    <property type="match status" value="1"/>
</dbReference>
<name>A0A3A3GVJ6_PANTH</name>
<dbReference type="GO" id="GO:0016491">
    <property type="term" value="F:oxidoreductase activity"/>
    <property type="evidence" value="ECO:0007669"/>
    <property type="project" value="UniProtKB-KW"/>
</dbReference>
<evidence type="ECO:0000259" key="4">
    <source>
        <dbReference type="SMART" id="SM00822"/>
    </source>
</evidence>
<dbReference type="PROSITE" id="PS00061">
    <property type="entry name" value="ADH_SHORT"/>
    <property type="match status" value="1"/>
</dbReference>
<dbReference type="AlphaFoldDB" id="A0A3A3GVJ6"/>
<dbReference type="InterPro" id="IPR002347">
    <property type="entry name" value="SDR_fam"/>
</dbReference>
<accession>A0A3A3GVJ6</accession>
<reference evidence="5 6" key="1">
    <citation type="submission" date="2018-09" db="EMBL/GenBank/DDBJ databases">
        <title>Paenibacillus SK2017-BO5.</title>
        <authorList>
            <person name="Piskunova J.V."/>
            <person name="Dubiley S.A."/>
            <person name="Severinov K.V."/>
        </authorList>
    </citation>
    <scope>NUCLEOTIDE SEQUENCE [LARGE SCALE GENOMIC DNA]</scope>
    <source>
        <strain evidence="5 6">BO5</strain>
    </source>
</reference>